<keyword evidence="1" id="KW-0143">Chaperone</keyword>
<sequence length="395" mass="44555">MVKCYYTILGLSKGCREDEIKKQYKKLAKQYHPDKNTAQNAEEVFKDIDKSYRVLMDKKNREIYDLYGEEGLKKAARAKAWASTSKLEYPLRVTIEELANGCTKKVRISRNVVESDEKRRVEMKMLHVSIQKGSKPGTRILFRGEGDRLPYKVPGDIIFILKVKPSNAHPPHPHPHCHPPFFSRTPHHQQEKQQNSAPPPPAKPYQPEEFLVDKLLRERSAKLKSASSGPEPEPKRNTTDSPFNSATSFEELPLTLNVIAQAQSGTGKTAALVIAMLNSVRTDCLYPQVLCLCPTSELALQIGQMVLEIGQFIPGIRVGYAVSLELGMGDATLTEQVLIGTPGKVKDWAFDRRRFDLGKITSFYLDEADSLIATQGYRDQCIKIHRYLINFGKAK</sequence>
<reference evidence="5 6" key="1">
    <citation type="submission" date="2024-08" db="EMBL/GenBank/DDBJ databases">
        <authorList>
            <person name="Cucini C."/>
            <person name="Frati F."/>
        </authorList>
    </citation>
    <scope>NUCLEOTIDE SEQUENCE [LARGE SCALE GENOMIC DNA]</scope>
</reference>
<evidence type="ECO:0000259" key="4">
    <source>
        <dbReference type="PROSITE" id="PS51192"/>
    </source>
</evidence>
<feature type="region of interest" description="Disordered" evidence="2">
    <location>
        <begin position="221"/>
        <end position="246"/>
    </location>
</feature>
<evidence type="ECO:0000259" key="3">
    <source>
        <dbReference type="PROSITE" id="PS50076"/>
    </source>
</evidence>
<comment type="caution">
    <text evidence="5">The sequence shown here is derived from an EMBL/GenBank/DDBJ whole genome shotgun (WGS) entry which is preliminary data.</text>
</comment>
<name>A0ABP1RT15_9HEXA</name>
<dbReference type="InterPro" id="IPR002939">
    <property type="entry name" value="DnaJ_C"/>
</dbReference>
<dbReference type="SUPFAM" id="SSF52540">
    <property type="entry name" value="P-loop containing nucleoside triphosphate hydrolases"/>
    <property type="match status" value="1"/>
</dbReference>
<dbReference type="Gene3D" id="1.10.287.110">
    <property type="entry name" value="DnaJ domain"/>
    <property type="match status" value="1"/>
</dbReference>
<evidence type="ECO:0000256" key="1">
    <source>
        <dbReference type="ARBA" id="ARBA00023186"/>
    </source>
</evidence>
<dbReference type="Proteomes" id="UP001642540">
    <property type="component" value="Unassembled WGS sequence"/>
</dbReference>
<dbReference type="InterPro" id="IPR036869">
    <property type="entry name" value="J_dom_sf"/>
</dbReference>
<dbReference type="PRINTS" id="PR00625">
    <property type="entry name" value="JDOMAIN"/>
</dbReference>
<dbReference type="Pfam" id="PF01556">
    <property type="entry name" value="DnaJ_C"/>
    <property type="match status" value="1"/>
</dbReference>
<dbReference type="SUPFAM" id="SSF49493">
    <property type="entry name" value="HSP40/DnaJ peptide-binding domain"/>
    <property type="match status" value="1"/>
</dbReference>
<dbReference type="PANTHER" id="PTHR24078">
    <property type="entry name" value="DNAJ HOMOLOG SUBFAMILY C MEMBER"/>
    <property type="match status" value="1"/>
</dbReference>
<dbReference type="PANTHER" id="PTHR24078:SF553">
    <property type="entry name" value="DNAJ HOMOLOG SUBFAMILY B MEMBER 5"/>
    <property type="match status" value="1"/>
</dbReference>
<evidence type="ECO:0008006" key="7">
    <source>
        <dbReference type="Google" id="ProtNLM"/>
    </source>
</evidence>
<feature type="region of interest" description="Disordered" evidence="2">
    <location>
        <begin position="165"/>
        <end position="206"/>
    </location>
</feature>
<dbReference type="CDD" id="cd06257">
    <property type="entry name" value="DnaJ"/>
    <property type="match status" value="1"/>
</dbReference>
<dbReference type="InterPro" id="IPR008971">
    <property type="entry name" value="HSP40/DnaJ_pept-bd"/>
</dbReference>
<dbReference type="InterPro" id="IPR051339">
    <property type="entry name" value="DnaJ_subfamily_B"/>
</dbReference>
<feature type="domain" description="Helicase ATP-binding" evidence="4">
    <location>
        <begin position="249"/>
        <end position="395"/>
    </location>
</feature>
<proteinExistence type="predicted"/>
<protein>
    <recommendedName>
        <fullName evidence="7">J domain-containing protein</fullName>
    </recommendedName>
</protein>
<gene>
    <name evidence="5" type="ORF">ODALV1_LOCUS25839</name>
</gene>
<organism evidence="5 6">
    <name type="scientific">Orchesella dallaii</name>
    <dbReference type="NCBI Taxonomy" id="48710"/>
    <lineage>
        <taxon>Eukaryota</taxon>
        <taxon>Metazoa</taxon>
        <taxon>Ecdysozoa</taxon>
        <taxon>Arthropoda</taxon>
        <taxon>Hexapoda</taxon>
        <taxon>Collembola</taxon>
        <taxon>Entomobryomorpha</taxon>
        <taxon>Entomobryoidea</taxon>
        <taxon>Orchesellidae</taxon>
        <taxon>Orchesellinae</taxon>
        <taxon>Orchesella</taxon>
    </lineage>
</organism>
<dbReference type="SMART" id="SM00271">
    <property type="entry name" value="DnaJ"/>
    <property type="match status" value="1"/>
</dbReference>
<dbReference type="InterPro" id="IPR001623">
    <property type="entry name" value="DnaJ_domain"/>
</dbReference>
<dbReference type="Pfam" id="PF00226">
    <property type="entry name" value="DnaJ"/>
    <property type="match status" value="1"/>
</dbReference>
<evidence type="ECO:0000313" key="6">
    <source>
        <dbReference type="Proteomes" id="UP001642540"/>
    </source>
</evidence>
<evidence type="ECO:0000313" key="5">
    <source>
        <dbReference type="EMBL" id="CAL8135126.1"/>
    </source>
</evidence>
<dbReference type="PROSITE" id="PS51192">
    <property type="entry name" value="HELICASE_ATP_BIND_1"/>
    <property type="match status" value="1"/>
</dbReference>
<dbReference type="InterPro" id="IPR014001">
    <property type="entry name" value="Helicase_ATP-bd"/>
</dbReference>
<dbReference type="PROSITE" id="PS50076">
    <property type="entry name" value="DNAJ_2"/>
    <property type="match status" value="1"/>
</dbReference>
<feature type="domain" description="J" evidence="3">
    <location>
        <begin position="4"/>
        <end position="68"/>
    </location>
</feature>
<dbReference type="EMBL" id="CAXLJM020000107">
    <property type="protein sequence ID" value="CAL8135126.1"/>
    <property type="molecule type" value="Genomic_DNA"/>
</dbReference>
<keyword evidence="6" id="KW-1185">Reference proteome</keyword>
<dbReference type="Pfam" id="PF00270">
    <property type="entry name" value="DEAD"/>
    <property type="match status" value="1"/>
</dbReference>
<dbReference type="InterPro" id="IPR011545">
    <property type="entry name" value="DEAD/DEAH_box_helicase_dom"/>
</dbReference>
<dbReference type="Gene3D" id="2.60.260.20">
    <property type="entry name" value="Urease metallochaperone UreE, N-terminal domain"/>
    <property type="match status" value="1"/>
</dbReference>
<evidence type="ECO:0000256" key="2">
    <source>
        <dbReference type="SAM" id="MobiDB-lite"/>
    </source>
</evidence>
<dbReference type="SUPFAM" id="SSF46565">
    <property type="entry name" value="Chaperone J-domain"/>
    <property type="match status" value="1"/>
</dbReference>
<accession>A0ABP1RT15</accession>
<dbReference type="InterPro" id="IPR027417">
    <property type="entry name" value="P-loop_NTPase"/>
</dbReference>
<dbReference type="SMART" id="SM00487">
    <property type="entry name" value="DEXDc"/>
    <property type="match status" value="1"/>
</dbReference>
<dbReference type="Gene3D" id="3.40.50.300">
    <property type="entry name" value="P-loop containing nucleotide triphosphate hydrolases"/>
    <property type="match status" value="1"/>
</dbReference>